<proteinExistence type="predicted"/>
<evidence type="ECO:0000313" key="3">
    <source>
        <dbReference type="EMBL" id="RZU46587.1"/>
    </source>
</evidence>
<gene>
    <name evidence="3" type="ORF">EV385_6662</name>
</gene>
<dbReference type="Proteomes" id="UP000292564">
    <property type="component" value="Unassembled WGS sequence"/>
</dbReference>
<name>A0A4Q7Z7W4_9ACTN</name>
<keyword evidence="2" id="KW-0732">Signal</keyword>
<dbReference type="PROSITE" id="PS51257">
    <property type="entry name" value="PROKAR_LIPOPROTEIN"/>
    <property type="match status" value="1"/>
</dbReference>
<dbReference type="EMBL" id="SHKY01000002">
    <property type="protein sequence ID" value="RZU46587.1"/>
    <property type="molecule type" value="Genomic_DNA"/>
</dbReference>
<evidence type="ECO:0000256" key="1">
    <source>
        <dbReference type="SAM" id="MobiDB-lite"/>
    </source>
</evidence>
<dbReference type="AlphaFoldDB" id="A0A4Q7Z7W4"/>
<accession>A0A4Q7Z7W4</accession>
<feature type="signal peptide" evidence="2">
    <location>
        <begin position="1"/>
        <end position="20"/>
    </location>
</feature>
<dbReference type="OrthoDB" id="3295547at2"/>
<evidence type="ECO:0000256" key="2">
    <source>
        <dbReference type="SAM" id="SignalP"/>
    </source>
</evidence>
<comment type="caution">
    <text evidence="3">The sequence shown here is derived from an EMBL/GenBank/DDBJ whole genome shotgun (WGS) entry which is preliminary data.</text>
</comment>
<reference evidence="3 4" key="1">
    <citation type="submission" date="2019-02" db="EMBL/GenBank/DDBJ databases">
        <title>Sequencing the genomes of 1000 actinobacteria strains.</title>
        <authorList>
            <person name="Klenk H.-P."/>
        </authorList>
    </citation>
    <scope>NUCLEOTIDE SEQUENCE [LARGE SCALE GENOMIC DNA]</scope>
    <source>
        <strain evidence="3 4">DSM 45162</strain>
    </source>
</reference>
<feature type="chain" id="PRO_5039653942" evidence="2">
    <location>
        <begin position="21"/>
        <end position="201"/>
    </location>
</feature>
<keyword evidence="4" id="KW-1185">Reference proteome</keyword>
<evidence type="ECO:0000313" key="4">
    <source>
        <dbReference type="Proteomes" id="UP000292564"/>
    </source>
</evidence>
<dbReference type="RefSeq" id="WP_130513783.1">
    <property type="nucleotide sequence ID" value="NZ_SHKY01000002.1"/>
</dbReference>
<organism evidence="3 4">
    <name type="scientific">Krasilnikovia cinnamomea</name>
    <dbReference type="NCBI Taxonomy" id="349313"/>
    <lineage>
        <taxon>Bacteria</taxon>
        <taxon>Bacillati</taxon>
        <taxon>Actinomycetota</taxon>
        <taxon>Actinomycetes</taxon>
        <taxon>Micromonosporales</taxon>
        <taxon>Micromonosporaceae</taxon>
        <taxon>Krasilnikovia</taxon>
    </lineage>
</organism>
<sequence length="201" mass="20859">MPVPTRCGAALAAGVLAVLAAAGCATPDQTTTPGQAQSPPIVTSVPAQHSPAPATALQVHPRWESCAAELGGAGPDFSTVTRARLDSSFHPVSAILCTQQAETDSTGRKHITTHERHVDDIDALVAAQRLPDLPQTGDICTADAVMPPWIALVDGQGRWVHPAVPVTACDKPRVEVYTALDTVHTIATSSYTSVQPAPPAK</sequence>
<feature type="compositionally biased region" description="Polar residues" evidence="1">
    <location>
        <begin position="28"/>
        <end position="47"/>
    </location>
</feature>
<feature type="region of interest" description="Disordered" evidence="1">
    <location>
        <begin position="28"/>
        <end position="53"/>
    </location>
</feature>
<protein>
    <submittedName>
        <fullName evidence="3">Uncharacterized protein</fullName>
    </submittedName>
</protein>